<dbReference type="PANTHER" id="PTHR23183:SF0">
    <property type="entry name" value="NUCLEOLAR PROTEIN 14"/>
    <property type="match status" value="1"/>
</dbReference>
<reference evidence="9" key="1">
    <citation type="submission" date="2015-07" db="EMBL/GenBank/DDBJ databases">
        <authorList>
            <person name="Teixeira M.M."/>
            <person name="Souza R.C."/>
            <person name="Almeida L.G."/>
            <person name="Vicente V.A."/>
            <person name="de Hoog S."/>
            <person name="Bocca A.L."/>
            <person name="de Almeida S.R."/>
            <person name="Vasconcelos A.T."/>
            <person name="Felipe M.S."/>
        </authorList>
    </citation>
    <scope>NUCLEOTIDE SEQUENCE [LARGE SCALE GENOMIC DNA]</scope>
    <source>
        <strain evidence="9">KSF</strain>
    </source>
</reference>
<feature type="compositionally biased region" description="Basic and acidic residues" evidence="7">
    <location>
        <begin position="302"/>
        <end position="359"/>
    </location>
</feature>
<feature type="region of interest" description="Disordered" evidence="7">
    <location>
        <begin position="1"/>
        <end position="47"/>
    </location>
</feature>
<evidence type="ECO:0000256" key="5">
    <source>
        <dbReference type="ARBA" id="ARBA00023242"/>
    </source>
</evidence>
<evidence type="ECO:0000256" key="7">
    <source>
        <dbReference type="SAM" id="MobiDB-lite"/>
    </source>
</evidence>
<evidence type="ECO:0000256" key="6">
    <source>
        <dbReference type="ARBA" id="ARBA00024695"/>
    </source>
</evidence>
<dbReference type="AlphaFoldDB" id="A0A1C1CZY7"/>
<feature type="region of interest" description="Disordered" evidence="7">
    <location>
        <begin position="271"/>
        <end position="485"/>
    </location>
</feature>
<keyword evidence="3" id="KW-0690">Ribosome biogenesis</keyword>
<feature type="region of interest" description="Disordered" evidence="7">
    <location>
        <begin position="900"/>
        <end position="929"/>
    </location>
</feature>
<feature type="compositionally biased region" description="Basic and acidic residues" evidence="7">
    <location>
        <begin position="126"/>
        <end position="137"/>
    </location>
</feature>
<name>A0A1C1CZY7_9EURO</name>
<feature type="compositionally biased region" description="Acidic residues" evidence="7">
    <location>
        <begin position="404"/>
        <end position="417"/>
    </location>
</feature>
<dbReference type="STRING" id="86049.A0A1C1CZY7"/>
<feature type="compositionally biased region" description="Acidic residues" evidence="7">
    <location>
        <begin position="426"/>
        <end position="451"/>
    </location>
</feature>
<feature type="compositionally biased region" description="Acidic residues" evidence="7">
    <location>
        <begin position="173"/>
        <end position="193"/>
    </location>
</feature>
<feature type="compositionally biased region" description="Basic and acidic residues" evidence="7">
    <location>
        <begin position="218"/>
        <end position="229"/>
    </location>
</feature>
<comment type="subcellular location">
    <subcellularLocation>
        <location evidence="1">Nucleus</location>
        <location evidence="1">Nucleolus</location>
    </subcellularLocation>
</comment>
<gene>
    <name evidence="8" type="primary">NOP14</name>
    <name evidence="8" type="ORF">CLCR_00158</name>
</gene>
<proteinExistence type="inferred from homology"/>
<evidence type="ECO:0000313" key="8">
    <source>
        <dbReference type="EMBL" id="OCT54114.1"/>
    </source>
</evidence>
<evidence type="ECO:0000256" key="1">
    <source>
        <dbReference type="ARBA" id="ARBA00004604"/>
    </source>
</evidence>
<organism evidence="8 9">
    <name type="scientific">Cladophialophora carrionii</name>
    <dbReference type="NCBI Taxonomy" id="86049"/>
    <lineage>
        <taxon>Eukaryota</taxon>
        <taxon>Fungi</taxon>
        <taxon>Dikarya</taxon>
        <taxon>Ascomycota</taxon>
        <taxon>Pezizomycotina</taxon>
        <taxon>Eurotiomycetes</taxon>
        <taxon>Chaetothyriomycetidae</taxon>
        <taxon>Chaetothyriales</taxon>
        <taxon>Herpotrichiellaceae</taxon>
        <taxon>Cladophialophora</taxon>
    </lineage>
</organism>
<comment type="function">
    <text evidence="6">Involved in nucleolar processing of pre-18S ribosomal RNA. Has a role in the nuclear export of 40S pre-ribosomal subunit to the cytoplasm.</text>
</comment>
<keyword evidence="4" id="KW-0698">rRNA processing</keyword>
<dbReference type="Pfam" id="PF04147">
    <property type="entry name" value="Nop14"/>
    <property type="match status" value="1"/>
</dbReference>
<accession>A0A1C1CZY7</accession>
<dbReference type="eggNOG" id="KOG2147">
    <property type="taxonomic scope" value="Eukaryota"/>
</dbReference>
<dbReference type="VEuPathDB" id="FungiDB:G647_02585"/>
<sequence length="929" mass="104086">MAPSQLKQLKASLRENGVLGPQKSKKQRKSAGKDAQKRAQRNAALDDIRERFNPFEVKAPARKAKYEFVNGKNVKPAVGRPGVTRGLGEERRRETLLKEMQRRNKVGGMLDRRFGEDDPTMTPEQRAAERFARQNERKMKKTSMFNLEDDSEEEMTLTHGGRSLDFGSGVKDDFDEDDVDDEEDADTDGEFDAQDDRPRKRARVEGGDELDEELDEEAPQRKKTKDEVMKEIIAKSKMYKAERQAAKEDDDDLRAELDKGMSDFYAALQGQKVPEQRPAPVPSAAVAEPHMDPSRAAMLAGKTREDAEKDYEANLRQLKLEARSKPSVRTKTEEEKAAEEAARLEELERKRVRRMKGEAESSEDEEESDQAVEPGPDEDIDIDDAEAFGLAAPEATSAPRRELDVEDEDEFVLDDDLIASGSDADLASEQEDEESGSESEDEPEDDGDDDFINGLALPQETEAERRTASKTTKSAPTSPNLAYTFPCPQTHEQFLELTKETKTTDLPTIVQRIRALYHKGLAAGNQDKLDTFAGVLTQHVAHLADNDRTVPFSVLESLIRHLHSMAKSSPEPVSAAFREHLQVISAERPLRLSAGDLVVLTGVSTIFPTSDHFHSVVTPAMLTLARYLGQSSVQSLQDVGVGAYCCTLALRYQRLAKRYVPEVVTYVTNALAILSPTPLPQQDKDGKPLNVPIRLPVRSESLRIQPTSAARGVVATPEKLSFKALIMSHGNDDEDDDAQSLILLNTFIQLATQAAQLWSQKSALPELINPLIHALTHLSSRSNSSSLPPQTLSLASAALSTLSGMRDASIQTRRPLLLHAHRPLAIKTSIPQYIENYNPDRHYDPDRQRATLAKLKAEHKKERKGAMRELRKDANFMAREQLREKKERDSAYERKYKRLVSEIQGEEGREQKGYERERERARRKSKTKG</sequence>
<feature type="compositionally biased region" description="Acidic residues" evidence="7">
    <location>
        <begin position="207"/>
        <end position="217"/>
    </location>
</feature>
<dbReference type="VEuPathDB" id="FungiDB:CLCR_00158"/>
<dbReference type="GO" id="GO:0030490">
    <property type="term" value="P:maturation of SSU-rRNA"/>
    <property type="evidence" value="ECO:0007669"/>
    <property type="project" value="TreeGrafter"/>
</dbReference>
<dbReference type="Proteomes" id="UP000094526">
    <property type="component" value="Unassembled WGS sequence"/>
</dbReference>
<dbReference type="PANTHER" id="PTHR23183">
    <property type="entry name" value="NOP14"/>
    <property type="match status" value="1"/>
</dbReference>
<feature type="compositionally biased region" description="Basic and acidic residues" evidence="7">
    <location>
        <begin position="87"/>
        <end position="102"/>
    </location>
</feature>
<evidence type="ECO:0000256" key="3">
    <source>
        <dbReference type="ARBA" id="ARBA00022517"/>
    </source>
</evidence>
<feature type="compositionally biased region" description="Basic and acidic residues" evidence="7">
    <location>
        <begin position="906"/>
        <end position="920"/>
    </location>
</feature>
<evidence type="ECO:0000256" key="2">
    <source>
        <dbReference type="ARBA" id="ARBA00007466"/>
    </source>
</evidence>
<dbReference type="GO" id="GO:0032040">
    <property type="term" value="C:small-subunit processome"/>
    <property type="evidence" value="ECO:0007669"/>
    <property type="project" value="InterPro"/>
</dbReference>
<evidence type="ECO:0000313" key="9">
    <source>
        <dbReference type="Proteomes" id="UP000094526"/>
    </source>
</evidence>
<feature type="compositionally biased region" description="Acidic residues" evidence="7">
    <location>
        <begin position="360"/>
        <end position="386"/>
    </location>
</feature>
<dbReference type="EMBL" id="LGRB01000006">
    <property type="protein sequence ID" value="OCT54114.1"/>
    <property type="molecule type" value="Genomic_DNA"/>
</dbReference>
<feature type="compositionally biased region" description="Low complexity" evidence="7">
    <location>
        <begin position="469"/>
        <end position="479"/>
    </location>
</feature>
<protein>
    <submittedName>
        <fullName evidence="8">Putative nucleolar complex protein 14</fullName>
    </submittedName>
</protein>
<dbReference type="GO" id="GO:0030692">
    <property type="term" value="C:Noc4p-Nop14p complex"/>
    <property type="evidence" value="ECO:0007669"/>
    <property type="project" value="TreeGrafter"/>
</dbReference>
<evidence type="ECO:0000256" key="4">
    <source>
        <dbReference type="ARBA" id="ARBA00022552"/>
    </source>
</evidence>
<feature type="region of interest" description="Disordered" evidence="7">
    <location>
        <begin position="73"/>
        <end position="229"/>
    </location>
</feature>
<dbReference type="OrthoDB" id="441771at2759"/>
<comment type="caution">
    <text evidence="8">The sequence shown here is derived from an EMBL/GenBank/DDBJ whole genome shotgun (WGS) entry which is preliminary data.</text>
</comment>
<feature type="compositionally biased region" description="Basic and acidic residues" evidence="7">
    <location>
        <begin position="194"/>
        <end position="206"/>
    </location>
</feature>
<keyword evidence="9" id="KW-1185">Reference proteome</keyword>
<keyword evidence="5" id="KW-0539">Nucleus</keyword>
<dbReference type="InterPro" id="IPR007276">
    <property type="entry name" value="Nop14"/>
</dbReference>
<comment type="similarity">
    <text evidence="2">Belongs to the NOP14 family.</text>
</comment>